<dbReference type="PANTHER" id="PTHR43941">
    <property type="entry name" value="STRUCTURAL MAINTENANCE OF CHROMOSOMES PROTEIN 2"/>
    <property type="match status" value="1"/>
</dbReference>
<feature type="coiled-coil region" evidence="1">
    <location>
        <begin position="520"/>
        <end position="554"/>
    </location>
</feature>
<keyword evidence="4" id="KW-1185">Reference proteome</keyword>
<dbReference type="Proteomes" id="UP000054485">
    <property type="component" value="Unassembled WGS sequence"/>
</dbReference>
<protein>
    <submittedName>
        <fullName evidence="3">Uncharacterized protein</fullName>
    </submittedName>
</protein>
<reference evidence="3 4" key="1">
    <citation type="submission" date="2014-04" db="EMBL/GenBank/DDBJ databases">
        <authorList>
            <consortium name="DOE Joint Genome Institute"/>
            <person name="Kuo A."/>
            <person name="Ruytinx J."/>
            <person name="Rineau F."/>
            <person name="Colpaert J."/>
            <person name="Kohler A."/>
            <person name="Nagy L.G."/>
            <person name="Floudas D."/>
            <person name="Copeland A."/>
            <person name="Barry K.W."/>
            <person name="Cichocki N."/>
            <person name="Veneault-Fourrey C."/>
            <person name="LaButti K."/>
            <person name="Lindquist E.A."/>
            <person name="Lipzen A."/>
            <person name="Lundell T."/>
            <person name="Morin E."/>
            <person name="Murat C."/>
            <person name="Sun H."/>
            <person name="Tunlid A."/>
            <person name="Henrissat B."/>
            <person name="Grigoriev I.V."/>
            <person name="Hibbett D.S."/>
            <person name="Martin F."/>
            <person name="Nordberg H.P."/>
            <person name="Cantor M.N."/>
            <person name="Hua S.X."/>
        </authorList>
    </citation>
    <scope>NUCLEOTIDE SEQUENCE [LARGE SCALE GENOMIC DNA]</scope>
    <source>
        <strain evidence="3 4">UH-Slu-Lm8-n1</strain>
    </source>
</reference>
<dbReference type="GO" id="GO:0007076">
    <property type="term" value="P:mitotic chromosome condensation"/>
    <property type="evidence" value="ECO:0007669"/>
    <property type="project" value="TreeGrafter"/>
</dbReference>
<sequence>MGHKDQRDDLKEALRKRDEQITCLEARIEAYIARTSETQARLLKTIDTVDSLKAQHIVDLAAKERERVNLSHEIERWRTFAKALEVERDDLKDVVEDLIQKVQMSSDWSMWPCSRMDITKHLHQLTENQFTPSDTGCRDSEDVLEYGVSIMTRLRNELDHERKAHCKVVEEANLRISELEAKVAAREVVLEASIRHHQKRDISPPHRPRTSESEIPPPKPMTDEDCLRVLAGRNTRNKSLEIEIRSLARKLERARGSAASPACIPADATPVVAPSSQPGITSLDHSHQPIIPGKPLTIDTDIQVTPTLHTIFTLPADSHVVAQPSSHDSPIASSDSASQRSIAQLDDQINSYASQLDAFQAERKALIEVAVRKRRVSNGGEPPDFPQILVIEEECVRLASQVSHLEHELQHSRSSAKSREDELLKEIGALKLLLRQQSPNLYYAHDAQHLDDGIDVEQNMELATPLQPNAILPWNNPGLTSFPVDPHLIPLPFSPESNSSPIISSSRSLSRPSSPHPVKLRRLEEGLEVARAQLAAKQLALDQLKFDMEELQHLLPEEPP</sequence>
<dbReference type="OrthoDB" id="2800708at2759"/>
<dbReference type="GO" id="GO:0000785">
    <property type="term" value="C:chromatin"/>
    <property type="evidence" value="ECO:0007669"/>
    <property type="project" value="TreeGrafter"/>
</dbReference>
<dbReference type="EMBL" id="KN835239">
    <property type="protein sequence ID" value="KIK42449.1"/>
    <property type="molecule type" value="Genomic_DNA"/>
</dbReference>
<dbReference type="HOGENOM" id="CLU_486775_0_0_1"/>
<name>A0A0D0AXB9_9AGAM</name>
<dbReference type="STRING" id="930992.A0A0D0AXB9"/>
<evidence type="ECO:0000313" key="4">
    <source>
        <dbReference type="Proteomes" id="UP000054485"/>
    </source>
</evidence>
<organism evidence="3 4">
    <name type="scientific">Suillus luteus UH-Slu-Lm8-n1</name>
    <dbReference type="NCBI Taxonomy" id="930992"/>
    <lineage>
        <taxon>Eukaryota</taxon>
        <taxon>Fungi</taxon>
        <taxon>Dikarya</taxon>
        <taxon>Basidiomycota</taxon>
        <taxon>Agaricomycotina</taxon>
        <taxon>Agaricomycetes</taxon>
        <taxon>Agaricomycetidae</taxon>
        <taxon>Boletales</taxon>
        <taxon>Suillineae</taxon>
        <taxon>Suillaceae</taxon>
        <taxon>Suillus</taxon>
    </lineage>
</organism>
<reference evidence="4" key="2">
    <citation type="submission" date="2015-01" db="EMBL/GenBank/DDBJ databases">
        <title>Evolutionary Origins and Diversification of the Mycorrhizal Mutualists.</title>
        <authorList>
            <consortium name="DOE Joint Genome Institute"/>
            <consortium name="Mycorrhizal Genomics Consortium"/>
            <person name="Kohler A."/>
            <person name="Kuo A."/>
            <person name="Nagy L.G."/>
            <person name="Floudas D."/>
            <person name="Copeland A."/>
            <person name="Barry K.W."/>
            <person name="Cichocki N."/>
            <person name="Veneault-Fourrey C."/>
            <person name="LaButti K."/>
            <person name="Lindquist E.A."/>
            <person name="Lipzen A."/>
            <person name="Lundell T."/>
            <person name="Morin E."/>
            <person name="Murat C."/>
            <person name="Riley R."/>
            <person name="Ohm R."/>
            <person name="Sun H."/>
            <person name="Tunlid A."/>
            <person name="Henrissat B."/>
            <person name="Grigoriev I.V."/>
            <person name="Hibbett D.S."/>
            <person name="Martin F."/>
        </authorList>
    </citation>
    <scope>NUCLEOTIDE SEQUENCE [LARGE SCALE GENOMIC DNA]</scope>
    <source>
        <strain evidence="4">UH-Slu-Lm8-n1</strain>
    </source>
</reference>
<accession>A0A0D0AXB9</accession>
<evidence type="ECO:0000313" key="3">
    <source>
        <dbReference type="EMBL" id="KIK42449.1"/>
    </source>
</evidence>
<keyword evidence="1" id="KW-0175">Coiled coil</keyword>
<dbReference type="GO" id="GO:0003682">
    <property type="term" value="F:chromatin binding"/>
    <property type="evidence" value="ECO:0007669"/>
    <property type="project" value="TreeGrafter"/>
</dbReference>
<dbReference type="PANTHER" id="PTHR43941:SF1">
    <property type="entry name" value="STRUCTURAL MAINTENANCE OF CHROMOSOMES PROTEIN 2"/>
    <property type="match status" value="1"/>
</dbReference>
<dbReference type="GO" id="GO:0000793">
    <property type="term" value="C:condensed chromosome"/>
    <property type="evidence" value="ECO:0007669"/>
    <property type="project" value="TreeGrafter"/>
</dbReference>
<proteinExistence type="predicted"/>
<feature type="region of interest" description="Disordered" evidence="2">
    <location>
        <begin position="195"/>
        <end position="224"/>
    </location>
</feature>
<gene>
    <name evidence="3" type="ORF">CY34DRAFT_12392</name>
</gene>
<dbReference type="AlphaFoldDB" id="A0A0D0AXB9"/>
<dbReference type="InParanoid" id="A0A0D0AXB9"/>
<evidence type="ECO:0000256" key="1">
    <source>
        <dbReference type="SAM" id="Coils"/>
    </source>
</evidence>
<evidence type="ECO:0000256" key="2">
    <source>
        <dbReference type="SAM" id="MobiDB-lite"/>
    </source>
</evidence>
<dbReference type="GO" id="GO:0000796">
    <property type="term" value="C:condensin complex"/>
    <property type="evidence" value="ECO:0007669"/>
    <property type="project" value="TreeGrafter"/>
</dbReference>
<feature type="compositionally biased region" description="Basic and acidic residues" evidence="2">
    <location>
        <begin position="200"/>
        <end position="212"/>
    </location>
</feature>